<dbReference type="Pfam" id="PF00386">
    <property type="entry name" value="C1q"/>
    <property type="match status" value="1"/>
</dbReference>
<dbReference type="PROSITE" id="PS50871">
    <property type="entry name" value="C1Q"/>
    <property type="match status" value="1"/>
</dbReference>
<dbReference type="InterPro" id="IPR001073">
    <property type="entry name" value="C1q_dom"/>
</dbReference>
<feature type="domain" description="C1q" evidence="4">
    <location>
        <begin position="71"/>
        <end position="208"/>
    </location>
</feature>
<keyword evidence="3" id="KW-0732">Signal</keyword>
<dbReference type="Gene3D" id="2.60.120.40">
    <property type="match status" value="1"/>
</dbReference>
<reference evidence="5" key="1">
    <citation type="submission" date="2021-03" db="EMBL/GenBank/DDBJ databases">
        <authorList>
            <person name="Bekaert M."/>
        </authorList>
    </citation>
    <scope>NUCLEOTIDE SEQUENCE</scope>
</reference>
<evidence type="ECO:0000256" key="3">
    <source>
        <dbReference type="ARBA" id="ARBA00022729"/>
    </source>
</evidence>
<dbReference type="InterPro" id="IPR050822">
    <property type="entry name" value="Cerebellin_Synaptic_Org"/>
</dbReference>
<name>A0A8S3U4N7_MYTED</name>
<evidence type="ECO:0000313" key="5">
    <source>
        <dbReference type="EMBL" id="CAG2241218.1"/>
    </source>
</evidence>
<organism evidence="5 6">
    <name type="scientific">Mytilus edulis</name>
    <name type="common">Blue mussel</name>
    <dbReference type="NCBI Taxonomy" id="6550"/>
    <lineage>
        <taxon>Eukaryota</taxon>
        <taxon>Metazoa</taxon>
        <taxon>Spiralia</taxon>
        <taxon>Lophotrochozoa</taxon>
        <taxon>Mollusca</taxon>
        <taxon>Bivalvia</taxon>
        <taxon>Autobranchia</taxon>
        <taxon>Pteriomorphia</taxon>
        <taxon>Mytilida</taxon>
        <taxon>Mytiloidea</taxon>
        <taxon>Mytilidae</taxon>
        <taxon>Mytilinae</taxon>
        <taxon>Mytilus</taxon>
    </lineage>
</organism>
<proteinExistence type="predicted"/>
<accession>A0A8S3U4N7</accession>
<evidence type="ECO:0000256" key="2">
    <source>
        <dbReference type="ARBA" id="ARBA00022525"/>
    </source>
</evidence>
<dbReference type="EMBL" id="CAJPWZ010002580">
    <property type="protein sequence ID" value="CAG2241218.1"/>
    <property type="molecule type" value="Genomic_DNA"/>
</dbReference>
<dbReference type="PANTHER" id="PTHR22923">
    <property type="entry name" value="CEREBELLIN-RELATED"/>
    <property type="match status" value="1"/>
</dbReference>
<dbReference type="PRINTS" id="PR00007">
    <property type="entry name" value="COMPLEMNTC1Q"/>
</dbReference>
<comment type="subcellular location">
    <subcellularLocation>
        <location evidence="1">Secreted</location>
    </subcellularLocation>
</comment>
<dbReference type="SUPFAM" id="SSF49842">
    <property type="entry name" value="TNF-like"/>
    <property type="match status" value="1"/>
</dbReference>
<keyword evidence="2" id="KW-0964">Secreted</keyword>
<dbReference type="GO" id="GO:0005576">
    <property type="term" value="C:extracellular region"/>
    <property type="evidence" value="ECO:0007669"/>
    <property type="project" value="UniProtKB-SubCell"/>
</dbReference>
<dbReference type="Proteomes" id="UP000683360">
    <property type="component" value="Unassembled WGS sequence"/>
</dbReference>
<keyword evidence="6" id="KW-1185">Reference proteome</keyword>
<dbReference type="OrthoDB" id="6088199at2759"/>
<protein>
    <submittedName>
        <fullName evidence="5">C1QL</fullName>
    </submittedName>
</protein>
<evidence type="ECO:0000259" key="4">
    <source>
        <dbReference type="PROSITE" id="PS50871"/>
    </source>
</evidence>
<comment type="caution">
    <text evidence="5">The sequence shown here is derived from an EMBL/GenBank/DDBJ whole genome shotgun (WGS) entry which is preliminary data.</text>
</comment>
<dbReference type="SMART" id="SM00110">
    <property type="entry name" value="C1Q"/>
    <property type="match status" value="1"/>
</dbReference>
<dbReference type="InterPro" id="IPR008983">
    <property type="entry name" value="Tumour_necrosis_fac-like_dom"/>
</dbReference>
<evidence type="ECO:0000313" key="6">
    <source>
        <dbReference type="Proteomes" id="UP000683360"/>
    </source>
</evidence>
<gene>
    <name evidence="5" type="ORF">MEDL_53389</name>
</gene>
<dbReference type="PANTHER" id="PTHR22923:SF116">
    <property type="entry name" value="C1Q DOMAIN-CONTAINING PROTEIN"/>
    <property type="match status" value="1"/>
</dbReference>
<dbReference type="AlphaFoldDB" id="A0A8S3U4N7"/>
<sequence length="217" mass="23797">MSFENRHKNQSHPLQSFINIATASTHSTKLCAIRENLKVQRMAYLECLLFVVGLTICSGRVTGPPQNDRSGKHGTIAFSVGLTSTLHMSYSETIIYDKVFSNFGDGYSVDTGEFTAPDTGVYVFHAHAYNSNQDRAMWIELIKNIDSLVSVSGYNSHSTAGNTVIVSLHQGETVAVRARPGQEFTLFGKSDQVYTTFSGYRIGEIPYSDPAAGLLGR</sequence>
<evidence type="ECO:0000256" key="1">
    <source>
        <dbReference type="ARBA" id="ARBA00004613"/>
    </source>
</evidence>